<sequence>GSNLEQQFGFPTWAGAAIMTVALLASGFLDIDRLTNVISSITPFLILAVLGALVVTILNMPDNFSAINELAMQNAPASGVGNNWLLSALNYA</sequence>
<evidence type="ECO:0000313" key="3">
    <source>
        <dbReference type="Proteomes" id="UP000671119"/>
    </source>
</evidence>
<feature type="transmembrane region" description="Helical" evidence="1">
    <location>
        <begin position="12"/>
        <end position="29"/>
    </location>
</feature>
<comment type="caution">
    <text evidence="2">The sequence shown here is derived from an EMBL/GenBank/DDBJ whole genome shotgun (WGS) entry which is preliminary data.</text>
</comment>
<feature type="non-terminal residue" evidence="2">
    <location>
        <position position="92"/>
    </location>
</feature>
<evidence type="ECO:0000313" key="2">
    <source>
        <dbReference type="EMBL" id="MBP0685504.1"/>
    </source>
</evidence>
<feature type="transmembrane region" description="Helical" evidence="1">
    <location>
        <begin position="41"/>
        <end position="60"/>
    </location>
</feature>
<feature type="non-terminal residue" evidence="2">
    <location>
        <position position="1"/>
    </location>
</feature>
<name>A0ABD4Q9A1_MYCTX</name>
<dbReference type="EMBL" id="JAGIZI010000190">
    <property type="protein sequence ID" value="MBP0685504.1"/>
    <property type="molecule type" value="Genomic_DNA"/>
</dbReference>
<keyword evidence="1" id="KW-0472">Membrane</keyword>
<evidence type="ECO:0000256" key="1">
    <source>
        <dbReference type="SAM" id="Phobius"/>
    </source>
</evidence>
<keyword evidence="1" id="KW-1133">Transmembrane helix</keyword>
<accession>A0ABD4Q9A1</accession>
<dbReference type="Proteomes" id="UP000671119">
    <property type="component" value="Unassembled WGS sequence"/>
</dbReference>
<keyword evidence="1" id="KW-0812">Transmembrane</keyword>
<reference evidence="2 3" key="1">
    <citation type="submission" date="2021-03" db="EMBL/GenBank/DDBJ databases">
        <title>Whole Genome Sequencing of Mycobacterium tuberculosis clinical isolates from Arunachal Pradesh, India.</title>
        <authorList>
            <person name="Singh S."/>
            <person name="Mudliar S.R."/>
            <person name="Kulsum U."/>
            <person name="Rufai S.B."/>
            <person name="Singh P.K."/>
            <person name="Umpo M."/>
            <person name="Nyori M."/>
        </authorList>
    </citation>
    <scope>NUCLEOTIDE SEQUENCE [LARGE SCALE GENOMIC DNA]</scope>
    <source>
        <strain evidence="2 3">OMICS/BPL/0142/20/SP</strain>
    </source>
</reference>
<gene>
    <name evidence="2" type="ORF">J8J21_20895</name>
</gene>
<organism evidence="2 3">
    <name type="scientific">Mycobacterium tuberculosis</name>
    <dbReference type="NCBI Taxonomy" id="1773"/>
    <lineage>
        <taxon>Bacteria</taxon>
        <taxon>Bacillati</taxon>
        <taxon>Actinomycetota</taxon>
        <taxon>Actinomycetes</taxon>
        <taxon>Mycobacteriales</taxon>
        <taxon>Mycobacteriaceae</taxon>
        <taxon>Mycobacterium</taxon>
        <taxon>Mycobacterium tuberculosis complex</taxon>
    </lineage>
</organism>
<dbReference type="AlphaFoldDB" id="A0ABD4Q9A1"/>
<proteinExistence type="predicted"/>
<protein>
    <submittedName>
        <fullName evidence="2">Uncharacterized protein</fullName>
    </submittedName>
</protein>